<evidence type="ECO:0000256" key="8">
    <source>
        <dbReference type="SAM" id="Phobius"/>
    </source>
</evidence>
<evidence type="ECO:0000256" key="3">
    <source>
        <dbReference type="ARBA" id="ARBA00022692"/>
    </source>
</evidence>
<dbReference type="Gene3D" id="3.10.120.10">
    <property type="entry name" value="Cytochrome b5-like heme/steroid binding domain"/>
    <property type="match status" value="1"/>
</dbReference>
<protein>
    <recommendedName>
        <fullName evidence="9">Cytochrome b5 heme-binding domain-containing protein</fullName>
    </recommendedName>
</protein>
<keyword evidence="6" id="KW-0443">Lipid metabolism</keyword>
<comment type="subcellular location">
    <subcellularLocation>
        <location evidence="1">Membrane</location>
        <topology evidence="1">Multi-pass membrane protein</topology>
    </subcellularLocation>
</comment>
<evidence type="ECO:0000256" key="2">
    <source>
        <dbReference type="ARBA" id="ARBA00009295"/>
    </source>
</evidence>
<dbReference type="SUPFAM" id="SSF55856">
    <property type="entry name" value="Cytochrome b5-like heme/steroid binding domain"/>
    <property type="match status" value="1"/>
</dbReference>
<accession>A0ABD3V285</accession>
<evidence type="ECO:0000256" key="1">
    <source>
        <dbReference type="ARBA" id="ARBA00004141"/>
    </source>
</evidence>
<comment type="caution">
    <text evidence="10">The sequence shown here is derived from an EMBL/GenBank/DDBJ whole genome shotgun (WGS) entry which is preliminary data.</text>
</comment>
<comment type="similarity">
    <text evidence="2">Belongs to the fatty acid desaturase type 1 family.</text>
</comment>
<keyword evidence="7 8" id="KW-0472">Membrane</keyword>
<keyword evidence="3 8" id="KW-0812">Transmembrane</keyword>
<evidence type="ECO:0000313" key="11">
    <source>
        <dbReference type="Proteomes" id="UP001634394"/>
    </source>
</evidence>
<dbReference type="AlphaFoldDB" id="A0ABD3V285"/>
<evidence type="ECO:0000256" key="7">
    <source>
        <dbReference type="ARBA" id="ARBA00023136"/>
    </source>
</evidence>
<dbReference type="GO" id="GO:0016491">
    <property type="term" value="F:oxidoreductase activity"/>
    <property type="evidence" value="ECO:0007669"/>
    <property type="project" value="UniProtKB-KW"/>
</dbReference>
<keyword evidence="5" id="KW-0560">Oxidoreductase</keyword>
<keyword evidence="11" id="KW-1185">Reference proteome</keyword>
<dbReference type="InterPro" id="IPR005804">
    <property type="entry name" value="FA_desaturase_dom"/>
</dbReference>
<dbReference type="GO" id="GO:0016020">
    <property type="term" value="C:membrane"/>
    <property type="evidence" value="ECO:0007669"/>
    <property type="project" value="UniProtKB-SubCell"/>
</dbReference>
<gene>
    <name evidence="10" type="ORF">ACJMK2_014961</name>
</gene>
<dbReference type="Pfam" id="PF00173">
    <property type="entry name" value="Cyt-b5"/>
    <property type="match status" value="1"/>
</dbReference>
<feature type="transmembrane region" description="Helical" evidence="8">
    <location>
        <begin position="123"/>
        <end position="144"/>
    </location>
</feature>
<dbReference type="CDD" id="cd03506">
    <property type="entry name" value="Delta6-FADS-like"/>
    <property type="match status" value="1"/>
</dbReference>
<reference evidence="10 11" key="1">
    <citation type="submission" date="2024-11" db="EMBL/GenBank/DDBJ databases">
        <title>Chromosome-level genome assembly of the freshwater bivalve Anodonta woodiana.</title>
        <authorList>
            <person name="Chen X."/>
        </authorList>
    </citation>
    <scope>NUCLEOTIDE SEQUENCE [LARGE SCALE GENOMIC DNA]</scope>
    <source>
        <strain evidence="10">MN2024</strain>
        <tissue evidence="10">Gills</tissue>
    </source>
</reference>
<organism evidence="10 11">
    <name type="scientific">Sinanodonta woodiana</name>
    <name type="common">Chinese pond mussel</name>
    <name type="synonym">Anodonta woodiana</name>
    <dbReference type="NCBI Taxonomy" id="1069815"/>
    <lineage>
        <taxon>Eukaryota</taxon>
        <taxon>Metazoa</taxon>
        <taxon>Spiralia</taxon>
        <taxon>Lophotrochozoa</taxon>
        <taxon>Mollusca</taxon>
        <taxon>Bivalvia</taxon>
        <taxon>Autobranchia</taxon>
        <taxon>Heteroconchia</taxon>
        <taxon>Palaeoheterodonta</taxon>
        <taxon>Unionida</taxon>
        <taxon>Unionoidea</taxon>
        <taxon>Unionidae</taxon>
        <taxon>Unioninae</taxon>
        <taxon>Sinanodonta</taxon>
    </lineage>
</organism>
<feature type="transmembrane region" description="Helical" evidence="8">
    <location>
        <begin position="150"/>
        <end position="171"/>
    </location>
</feature>
<name>A0ABD3V285_SINWO</name>
<feature type="transmembrane region" description="Helical" evidence="8">
    <location>
        <begin position="301"/>
        <end position="319"/>
    </location>
</feature>
<evidence type="ECO:0000256" key="6">
    <source>
        <dbReference type="ARBA" id="ARBA00023098"/>
    </source>
</evidence>
<dbReference type="InterPro" id="IPR001199">
    <property type="entry name" value="Cyt_B5-like_heme/steroid-bd"/>
</dbReference>
<evidence type="ECO:0000256" key="5">
    <source>
        <dbReference type="ARBA" id="ARBA00023002"/>
    </source>
</evidence>
<dbReference type="SMART" id="SM01117">
    <property type="entry name" value="Cyt-b5"/>
    <property type="match status" value="1"/>
</dbReference>
<sequence>MGKEGNGVLTEVNGHKTYQYFTQEEISKHNEQGDYWLSIHGKVYNVSHWLKKHPGGRRIIASYAGQDATDVWTAMHNDKVLVSKYMKPLEVGLVKDQQETELQADFRQLRKYVEDNKLLEANYFFYIANFVSIVLMEVAAYQILSQFGIGWIPYLITAFILTTAQAQLGWLQHDFGHLSVFKSRRLNHIAHQLIIGHMKAASSHWWNFRHFLHHSKPNIIKKDPDIDISYLFLLGENLPKYFGQKKKGFMPYNFQHKYFFILGPPLLLPIYFHLENLYFVFKRRDWLDLLMTISFFYKLGWLYGPILGGWGTFGMYMFVRFLESHWFTWVTQMNHIPCDINWDKPKDWFHLQLESTCNIEPGIFEDWFTGHLNYQIEHHLFPTMPRHNFYKVAELVQSLCKKHGVEYRCKTLLNGFADIVRSLEKSGQMWHDAYYHE</sequence>
<evidence type="ECO:0000313" key="10">
    <source>
        <dbReference type="EMBL" id="KAL3855759.1"/>
    </source>
</evidence>
<dbReference type="Pfam" id="PF00487">
    <property type="entry name" value="FA_desaturase"/>
    <property type="match status" value="1"/>
</dbReference>
<dbReference type="GO" id="GO:0006629">
    <property type="term" value="P:lipid metabolic process"/>
    <property type="evidence" value="ECO:0007669"/>
    <property type="project" value="UniProtKB-KW"/>
</dbReference>
<dbReference type="InterPro" id="IPR036400">
    <property type="entry name" value="Cyt_B5-like_heme/steroid_sf"/>
</dbReference>
<keyword evidence="4 8" id="KW-1133">Transmembrane helix</keyword>
<dbReference type="EMBL" id="JBJQND010000014">
    <property type="protein sequence ID" value="KAL3855759.1"/>
    <property type="molecule type" value="Genomic_DNA"/>
</dbReference>
<evidence type="ECO:0000259" key="9">
    <source>
        <dbReference type="PROSITE" id="PS50255"/>
    </source>
</evidence>
<dbReference type="PROSITE" id="PS50255">
    <property type="entry name" value="CYTOCHROME_B5_2"/>
    <property type="match status" value="1"/>
</dbReference>
<feature type="domain" description="Cytochrome b5 heme-binding" evidence="9">
    <location>
        <begin position="18"/>
        <end position="95"/>
    </location>
</feature>
<dbReference type="PANTHER" id="PTHR19353">
    <property type="entry name" value="FATTY ACID DESATURASE 2"/>
    <property type="match status" value="1"/>
</dbReference>
<dbReference type="PIRSF" id="PIRSF015921">
    <property type="entry name" value="FA_sphinglp_des"/>
    <property type="match status" value="1"/>
</dbReference>
<dbReference type="PANTHER" id="PTHR19353:SF88">
    <property type="entry name" value="DELTA(5) FATTY ACID DESATURASE FAT-4"/>
    <property type="match status" value="1"/>
</dbReference>
<dbReference type="Proteomes" id="UP001634394">
    <property type="component" value="Unassembled WGS sequence"/>
</dbReference>
<dbReference type="InterPro" id="IPR012171">
    <property type="entry name" value="Fatty_acid_desaturase"/>
</dbReference>
<proteinExistence type="inferred from homology"/>
<evidence type="ECO:0000256" key="4">
    <source>
        <dbReference type="ARBA" id="ARBA00022989"/>
    </source>
</evidence>
<feature type="transmembrane region" description="Helical" evidence="8">
    <location>
        <begin position="258"/>
        <end position="281"/>
    </location>
</feature>